<protein>
    <submittedName>
        <fullName evidence="2">Pentapeptide repeat-containing protein</fullName>
    </submittedName>
</protein>
<reference evidence="2 3" key="1">
    <citation type="submission" date="2020-11" db="EMBL/GenBank/DDBJ databases">
        <title>Corynebacterium sp. MC1420.</title>
        <authorList>
            <person name="Zhou J."/>
        </authorList>
    </citation>
    <scope>NUCLEOTIDE SEQUENCE [LARGE SCALE GENOMIC DNA]</scope>
    <source>
        <strain evidence="2 3">MC1420</strain>
    </source>
</reference>
<gene>
    <name evidence="2" type="ORF">G7Y29_06400</name>
</gene>
<dbReference type="PANTHER" id="PTHR14136:SF17">
    <property type="entry name" value="BTB_POZ DOMAIN-CONTAINING PROTEIN KCTD9"/>
    <property type="match status" value="1"/>
</dbReference>
<feature type="transmembrane region" description="Helical" evidence="1">
    <location>
        <begin position="32"/>
        <end position="51"/>
    </location>
</feature>
<proteinExistence type="predicted"/>
<evidence type="ECO:0000313" key="2">
    <source>
        <dbReference type="EMBL" id="QPK82522.1"/>
    </source>
</evidence>
<dbReference type="Pfam" id="PF00805">
    <property type="entry name" value="Pentapeptide"/>
    <property type="match status" value="1"/>
</dbReference>
<keyword evidence="1" id="KW-1133">Transmembrane helix</keyword>
<dbReference type="EMBL" id="CP064955">
    <property type="protein sequence ID" value="QPK82522.1"/>
    <property type="molecule type" value="Genomic_DNA"/>
</dbReference>
<dbReference type="SUPFAM" id="SSF141571">
    <property type="entry name" value="Pentapeptide repeat-like"/>
    <property type="match status" value="2"/>
</dbReference>
<evidence type="ECO:0000313" key="3">
    <source>
        <dbReference type="Proteomes" id="UP000594586"/>
    </source>
</evidence>
<dbReference type="RefSeq" id="WP_165003776.1">
    <property type="nucleotide sequence ID" value="NZ_CP064955.1"/>
</dbReference>
<keyword evidence="1" id="KW-0472">Membrane</keyword>
<dbReference type="Proteomes" id="UP000594586">
    <property type="component" value="Chromosome"/>
</dbReference>
<name>A0A7T0KL48_9CORY</name>
<dbReference type="PANTHER" id="PTHR14136">
    <property type="entry name" value="BTB_POZ DOMAIN-CONTAINING PROTEIN KCTD9"/>
    <property type="match status" value="1"/>
</dbReference>
<dbReference type="AlphaFoldDB" id="A0A7T0KL48"/>
<dbReference type="KEGG" id="cqn:G7Y29_06400"/>
<evidence type="ECO:0000256" key="1">
    <source>
        <dbReference type="SAM" id="Phobius"/>
    </source>
</evidence>
<keyword evidence="1" id="KW-0812">Transmembrane</keyword>
<dbReference type="Gene3D" id="2.160.20.80">
    <property type="entry name" value="E3 ubiquitin-protein ligase SopA"/>
    <property type="match status" value="2"/>
</dbReference>
<dbReference type="InterPro" id="IPR051082">
    <property type="entry name" value="Pentapeptide-BTB/POZ_domain"/>
</dbReference>
<accession>A0A7T0KL48</accession>
<organism evidence="2 3">
    <name type="scientific">Corynebacterium qintianiae</name>
    <dbReference type="NCBI Taxonomy" id="2709392"/>
    <lineage>
        <taxon>Bacteria</taxon>
        <taxon>Bacillati</taxon>
        <taxon>Actinomycetota</taxon>
        <taxon>Actinomycetes</taxon>
        <taxon>Mycobacteriales</taxon>
        <taxon>Corynebacteriaceae</taxon>
        <taxon>Corynebacterium</taxon>
    </lineage>
</organism>
<dbReference type="InterPro" id="IPR001646">
    <property type="entry name" value="5peptide_repeat"/>
</dbReference>
<sequence length="467" mass="52394">MKKENFLLLLALSLIGVSLVVTLVVQGIEKGATVVAALFTTAGVIFSVWAAQIRSIDQQNREDSRQYQRLVQEQTIAREERDNQRELDREQRDSNSKALILQMSTQQRIEMSKRRDSATTKLLGDNGLERAAAINDLFFQIDDWWTLIDNEISLSEGEEKIRQLRQEGRRRRQELFDLALKIADENELVLEARARNLRARLAGDVNPSSLADLDMRGLNLASPVTGGRTPDLSGAQFPRGIDLSHSNFTGCLLNNATFEGAKLYKASFARCELTESNFQDARGTECSFQNALIQTANFRESHFWKANFDDAIVVGDFSNSNLKASSFRRSRIAASSFSKADLGAVDFGLSEIALPNFSETWLAFSNFGGARIVGGNLRGAKFGFSTMKNAVFADPAMPSENSDSWMLEEDDATDWTGVNLEEVDFRAVKLRSRKHFTKNSVHYKRSLADFRPEQNYPRSPNIFDSAK</sequence>
<keyword evidence="3" id="KW-1185">Reference proteome</keyword>